<accession>A0A7S4LQC2</accession>
<gene>
    <name evidence="1" type="ORF">OMAR00294_LOCUS2314</name>
</gene>
<dbReference type="AlphaFoldDB" id="A0A7S4LQC2"/>
<dbReference type="InterPro" id="IPR017946">
    <property type="entry name" value="PLC-like_Pdiesterase_TIM-brl"/>
</dbReference>
<dbReference type="GO" id="GO:0006629">
    <property type="term" value="P:lipid metabolic process"/>
    <property type="evidence" value="ECO:0007669"/>
    <property type="project" value="InterPro"/>
</dbReference>
<dbReference type="SUPFAM" id="SSF51695">
    <property type="entry name" value="PLC-like phosphodiesterases"/>
    <property type="match status" value="1"/>
</dbReference>
<reference evidence="1" key="1">
    <citation type="submission" date="2021-01" db="EMBL/GenBank/DDBJ databases">
        <authorList>
            <person name="Corre E."/>
            <person name="Pelletier E."/>
            <person name="Niang G."/>
            <person name="Scheremetjew M."/>
            <person name="Finn R."/>
            <person name="Kale V."/>
            <person name="Holt S."/>
            <person name="Cochrane G."/>
            <person name="Meng A."/>
            <person name="Brown T."/>
            <person name="Cohen L."/>
        </authorList>
    </citation>
    <scope>NUCLEOTIDE SEQUENCE</scope>
    <source>
        <strain evidence="1">LB1974</strain>
    </source>
</reference>
<sequence length="355" mass="37644">MRTIAGTLAGALGIDTLLNEWPMLMTHDAASGYLLSELDPVYLWTVTQPRDPKALSKQLQCGARAFDLRPQVDGSGKLVFHHGSVKIEQDADKALQEIVAFANTNPAEEDLIIVHSSACSGTNCTGLMSEALARAGIPAEEDCGVVSKLTVSEAAAKGKLAGGGHVLTVTDCVDENYDSKLACWGTDGTVDLSAASLAATCAAAGVLLSEPPTLQELVACGEALREPTQLASAVAGSYYSCWTNSSTKEFPIQRLLDSLKGVSAKGPQNGRLWQLQSIWQETPESVVLGVAHFSSLLKDEEHSSINAMMKGLIDEGKTFEKINFFEVNNICDGGPELLASLRAHAARRASQSVLV</sequence>
<organism evidence="1">
    <name type="scientific">Oxyrrhis marina</name>
    <name type="common">Dinoflagellate</name>
    <dbReference type="NCBI Taxonomy" id="2969"/>
    <lineage>
        <taxon>Eukaryota</taxon>
        <taxon>Sar</taxon>
        <taxon>Alveolata</taxon>
        <taxon>Dinophyceae</taxon>
        <taxon>Oxyrrhinales</taxon>
        <taxon>Oxyrrhinaceae</taxon>
        <taxon>Oxyrrhis</taxon>
    </lineage>
</organism>
<dbReference type="EMBL" id="HBJB01002832">
    <property type="protein sequence ID" value="CAE0843117.1"/>
    <property type="molecule type" value="Transcribed_RNA"/>
</dbReference>
<proteinExistence type="predicted"/>
<name>A0A7S4LQC2_OXYMA</name>
<protein>
    <submittedName>
        <fullName evidence="1">Uncharacterized protein</fullName>
    </submittedName>
</protein>
<dbReference type="GO" id="GO:0008081">
    <property type="term" value="F:phosphoric diester hydrolase activity"/>
    <property type="evidence" value="ECO:0007669"/>
    <property type="project" value="InterPro"/>
</dbReference>
<dbReference type="Gene3D" id="3.20.20.190">
    <property type="entry name" value="Phosphatidylinositol (PI) phosphodiesterase"/>
    <property type="match status" value="1"/>
</dbReference>
<evidence type="ECO:0000313" key="1">
    <source>
        <dbReference type="EMBL" id="CAE0843117.1"/>
    </source>
</evidence>